<dbReference type="Pfam" id="PF13700">
    <property type="entry name" value="DUF4158"/>
    <property type="match status" value="1"/>
</dbReference>
<dbReference type="EMBL" id="JBFRYA010000008">
    <property type="protein sequence ID" value="MEX1669438.1"/>
    <property type="molecule type" value="Genomic_DNA"/>
</dbReference>
<keyword evidence="4" id="KW-0233">DNA recombination</keyword>
<dbReference type="Proteomes" id="UP001557485">
    <property type="component" value="Unassembled WGS sequence"/>
</dbReference>
<dbReference type="RefSeq" id="WP_368381709.1">
    <property type="nucleotide sequence ID" value="NZ_JBFRYA010000008.1"/>
</dbReference>
<keyword evidence="3" id="KW-0238">DNA-binding</keyword>
<feature type="domain" description="Tn3 transposase DDE" evidence="5">
    <location>
        <begin position="596"/>
        <end position="996"/>
    </location>
</feature>
<reference evidence="7 8" key="1">
    <citation type="journal article" date="2011" name="Int. J. Syst. Evol. Microbiol.">
        <title>Zhongshania antarctica gen. nov., sp. nov. and Zhongshania guokunii sp. nov., gammaproteobacteria respectively isolated from coastal attached (fast) ice and surface seawater of the Antarctic.</title>
        <authorList>
            <person name="Li H.J."/>
            <person name="Zhang X.Y."/>
            <person name="Chen C.X."/>
            <person name="Zhang Y.J."/>
            <person name="Gao Z.M."/>
            <person name="Yu Y."/>
            <person name="Chen X.L."/>
            <person name="Chen B."/>
            <person name="Zhang Y.Z."/>
        </authorList>
    </citation>
    <scope>NUCLEOTIDE SEQUENCE [LARGE SCALE GENOMIC DNA]</scope>
    <source>
        <strain evidence="7 8">ZS6-22T</strain>
    </source>
</reference>
<protein>
    <submittedName>
        <fullName evidence="7">Tn3 family transposase</fullName>
    </submittedName>
</protein>
<organism evidence="7 8">
    <name type="scientific">Zhongshania guokunii</name>
    <dbReference type="NCBI Taxonomy" id="641783"/>
    <lineage>
        <taxon>Bacteria</taxon>
        <taxon>Pseudomonadati</taxon>
        <taxon>Pseudomonadota</taxon>
        <taxon>Gammaproteobacteria</taxon>
        <taxon>Cellvibrionales</taxon>
        <taxon>Spongiibacteraceae</taxon>
        <taxon>Zhongshania</taxon>
    </lineage>
</organism>
<sequence>MSSIKILSRARKATFDGVPNFSATERKSLMLQDKRAKTLLRTFRSNENKVGFLIQRAYFQAKGRFFSKSQFKPKDVREAERALGLRKPCNLDLYSDASASVHRKKILELHGWQSYTPAAAKELLSLAAIHSKSLMRNEDILFTLLEYCWRNKTVIPSYTTLENIVASATAEFQQETLKRLDGAITNDQRNTLLSLILDKERASEFTKLKNIKLGTEQRILRENAEILEQFREIFFSALPLIETLDLPTSAVKEYASWIYNSNLSQIQRFKNRNLLTLRLLCFAQDQFFLRQDYAIDAIVKTLRSVLNSARGMERKQREQEEDALQNANAIVVNSAKNADGVIRLISQIFDDASLSDSTQNEQISNLVQNYLEAINPQFTDHVTKIENQLLLRGSQSRFYDYLFNVATTLVKSLIPLVRAVEYDEKSTAKSLLAAISAIKDTNFRVDDSTSCDFMTKKDIAAYQKECGVPQISKYKVIVLSQLSAAILGRTLTLKYSYRYLSDQHNLISDKEWLEKRDEILFATNLKHFVDGKSAIAAISKKLEKAYKTLNAGLANNDFVTINKNGSWKTRTESADYSSAEFIPKLIGDSGSHTLHEILREIDTYSNFSDNFRNYQDSHGKQTADKKVLYAVLMSLGTNIGHTDMAKASGISRKLLSDTEKNWFSSDNLMKANAAIIRVIRELPLPIIYNERDDVLHTSSDGKKVIVAVDSLLANYSYKYYGKEQGINVNSFVDTSQAFFHVNVLSSSDREAAFMMDGIARAQQYSLIENIDMSVHKHSTDTHGYTDAMFAGLHLLDVSFAPRLSDISSSALYSATSSSLIKNSGYLIGPKTQINITQILENWDDILRLMATIKSGRQSASLIFRRLAASARESALYKAIKSLGKLIKSQFIATYLHDGDLRRSIHKQLNRVELGQKFSRALFFGREGKLQVGAEAEILKAMQCKSLLKNVVILWNYLYLSDHIVSLKDSNEIESTIDSISEGSVISWRHINKHGKYDFNHKPIKSFKATISEMKKIKVFRQRLAAT</sequence>
<dbReference type="Pfam" id="PF01526">
    <property type="entry name" value="DDE_Tnp_Tn3"/>
    <property type="match status" value="1"/>
</dbReference>
<dbReference type="InterPro" id="IPR047653">
    <property type="entry name" value="Tn3-like_transpos"/>
</dbReference>
<comment type="similarity">
    <text evidence="1">Belongs to the transposase 7 family.</text>
</comment>
<gene>
    <name evidence="7" type="ORF">AB4876_10985</name>
</gene>
<accession>A0ABV3U6C8</accession>
<evidence type="ECO:0000313" key="8">
    <source>
        <dbReference type="Proteomes" id="UP001557485"/>
    </source>
</evidence>
<dbReference type="InterPro" id="IPR025296">
    <property type="entry name" value="DUF4158"/>
</dbReference>
<evidence type="ECO:0000256" key="3">
    <source>
        <dbReference type="ARBA" id="ARBA00023125"/>
    </source>
</evidence>
<evidence type="ECO:0000256" key="4">
    <source>
        <dbReference type="ARBA" id="ARBA00023172"/>
    </source>
</evidence>
<comment type="caution">
    <text evidence="7">The sequence shown here is derived from an EMBL/GenBank/DDBJ whole genome shotgun (WGS) entry which is preliminary data.</text>
</comment>
<dbReference type="InterPro" id="IPR002513">
    <property type="entry name" value="Tn3_Tnp_DDE_dom"/>
</dbReference>
<evidence type="ECO:0000256" key="2">
    <source>
        <dbReference type="ARBA" id="ARBA00022578"/>
    </source>
</evidence>
<dbReference type="NCBIfam" id="NF033527">
    <property type="entry name" value="transpos_Tn3"/>
    <property type="match status" value="1"/>
</dbReference>
<proteinExistence type="inferred from homology"/>
<evidence type="ECO:0000313" key="7">
    <source>
        <dbReference type="EMBL" id="MEX1669438.1"/>
    </source>
</evidence>
<keyword evidence="8" id="KW-1185">Reference proteome</keyword>
<name>A0ABV3U6C8_9GAMM</name>
<evidence type="ECO:0000259" key="6">
    <source>
        <dbReference type="Pfam" id="PF13700"/>
    </source>
</evidence>
<keyword evidence="2" id="KW-0815">Transposition</keyword>
<feature type="domain" description="DUF4158" evidence="6">
    <location>
        <begin position="6"/>
        <end position="168"/>
    </location>
</feature>
<evidence type="ECO:0000259" key="5">
    <source>
        <dbReference type="Pfam" id="PF01526"/>
    </source>
</evidence>
<evidence type="ECO:0000256" key="1">
    <source>
        <dbReference type="ARBA" id="ARBA00009402"/>
    </source>
</evidence>